<evidence type="ECO:0000256" key="1">
    <source>
        <dbReference type="SAM" id="MobiDB-lite"/>
    </source>
</evidence>
<dbReference type="Proteomes" id="UP001165080">
    <property type="component" value="Unassembled WGS sequence"/>
</dbReference>
<keyword evidence="3" id="KW-1185">Reference proteome</keyword>
<gene>
    <name evidence="2" type="primary">PLESTBF000789</name>
    <name evidence="2" type="ORF">PLESTB_001612300</name>
</gene>
<proteinExistence type="predicted"/>
<organism evidence="2 3">
    <name type="scientific">Pleodorina starrii</name>
    <dbReference type="NCBI Taxonomy" id="330485"/>
    <lineage>
        <taxon>Eukaryota</taxon>
        <taxon>Viridiplantae</taxon>
        <taxon>Chlorophyta</taxon>
        <taxon>core chlorophytes</taxon>
        <taxon>Chlorophyceae</taxon>
        <taxon>CS clade</taxon>
        <taxon>Chlamydomonadales</taxon>
        <taxon>Volvocaceae</taxon>
        <taxon>Pleodorina</taxon>
    </lineage>
</organism>
<reference evidence="2 3" key="1">
    <citation type="journal article" date="2023" name="Commun. Biol.">
        <title>Reorganization of the ancestral sex-determining regions during the evolution of trioecy in Pleodorina starrii.</title>
        <authorList>
            <person name="Takahashi K."/>
            <person name="Suzuki S."/>
            <person name="Kawai-Toyooka H."/>
            <person name="Yamamoto K."/>
            <person name="Hamaji T."/>
            <person name="Ootsuki R."/>
            <person name="Yamaguchi H."/>
            <person name="Kawachi M."/>
            <person name="Higashiyama T."/>
            <person name="Nozaki H."/>
        </authorList>
    </citation>
    <scope>NUCLEOTIDE SEQUENCE [LARGE SCALE GENOMIC DNA]</scope>
    <source>
        <strain evidence="2 3">NIES-4479</strain>
    </source>
</reference>
<evidence type="ECO:0000313" key="2">
    <source>
        <dbReference type="EMBL" id="GLC60435.1"/>
    </source>
</evidence>
<feature type="compositionally biased region" description="Pro residues" evidence="1">
    <location>
        <begin position="60"/>
        <end position="72"/>
    </location>
</feature>
<evidence type="ECO:0000313" key="3">
    <source>
        <dbReference type="Proteomes" id="UP001165080"/>
    </source>
</evidence>
<name>A0A9W6F973_9CHLO</name>
<feature type="compositionally biased region" description="Low complexity" evidence="1">
    <location>
        <begin position="27"/>
        <end position="37"/>
    </location>
</feature>
<dbReference type="EMBL" id="BRXU01000034">
    <property type="protein sequence ID" value="GLC60435.1"/>
    <property type="molecule type" value="Genomic_DNA"/>
</dbReference>
<dbReference type="AlphaFoldDB" id="A0A9W6F973"/>
<feature type="compositionally biased region" description="Pro residues" evidence="1">
    <location>
        <begin position="10"/>
        <end position="26"/>
    </location>
</feature>
<sequence>MAFQQQQQLSPPPHPPQQSVQPPPDQPYQHWWHQQQQALGASVRPSAREGSPAVHTGPGGRPPPSSRWPHQPPAGRDISASGHQHAHYQQYQQPQ</sequence>
<feature type="region of interest" description="Disordered" evidence="1">
    <location>
        <begin position="1"/>
        <end position="95"/>
    </location>
</feature>
<comment type="caution">
    <text evidence="2">The sequence shown here is derived from an EMBL/GenBank/DDBJ whole genome shotgun (WGS) entry which is preliminary data.</text>
</comment>
<protein>
    <submittedName>
        <fullName evidence="2">Uncharacterized protein</fullName>
    </submittedName>
</protein>
<accession>A0A9W6F973</accession>